<dbReference type="PROSITE" id="PS50082">
    <property type="entry name" value="WD_REPEATS_2"/>
    <property type="match status" value="1"/>
</dbReference>
<proteinExistence type="inferred from homology"/>
<feature type="region of interest" description="Disordered" evidence="3">
    <location>
        <begin position="327"/>
        <end position="359"/>
    </location>
</feature>
<dbReference type="InterPro" id="IPR045111">
    <property type="entry name" value="Vps41/Vps8"/>
</dbReference>
<dbReference type="PANTHER" id="PTHR12616:SF8">
    <property type="entry name" value="VACUOLAR PROTEIN SORTING-ASSOCIATED PROTEIN 8 HOMOLOG"/>
    <property type="match status" value="1"/>
</dbReference>
<dbReference type="Gene3D" id="2.130.10.10">
    <property type="entry name" value="YVTN repeat-like/Quinoprotein amine dehydrogenase"/>
    <property type="match status" value="1"/>
</dbReference>
<protein>
    <recommendedName>
        <fullName evidence="4">Vacuolar protein sorting-associated protein 8 central domain-containing protein</fullName>
    </recommendedName>
</protein>
<evidence type="ECO:0000313" key="5">
    <source>
        <dbReference type="EMBL" id="MCD9644545.1"/>
    </source>
</evidence>
<dbReference type="Pfam" id="PF12816">
    <property type="entry name" value="TPR_Vps8"/>
    <property type="match status" value="1"/>
</dbReference>
<evidence type="ECO:0000256" key="1">
    <source>
        <dbReference type="ARBA" id="ARBA00009422"/>
    </source>
</evidence>
<evidence type="ECO:0000256" key="2">
    <source>
        <dbReference type="PROSITE-ProRule" id="PRU00221"/>
    </source>
</evidence>
<feature type="region of interest" description="Disordered" evidence="3">
    <location>
        <begin position="34"/>
        <end position="59"/>
    </location>
</feature>
<evidence type="ECO:0000313" key="6">
    <source>
        <dbReference type="Proteomes" id="UP000823775"/>
    </source>
</evidence>
<reference evidence="5 6" key="1">
    <citation type="journal article" date="2021" name="BMC Genomics">
        <title>Datura genome reveals duplications of psychoactive alkaloid biosynthetic genes and high mutation rate following tissue culture.</title>
        <authorList>
            <person name="Rajewski A."/>
            <person name="Carter-House D."/>
            <person name="Stajich J."/>
            <person name="Litt A."/>
        </authorList>
    </citation>
    <scope>NUCLEOTIDE SEQUENCE [LARGE SCALE GENOMIC DNA]</scope>
    <source>
        <strain evidence="5">AR-01</strain>
    </source>
</reference>
<name>A0ABS8VEC0_DATST</name>
<dbReference type="Proteomes" id="UP000823775">
    <property type="component" value="Unassembled WGS sequence"/>
</dbReference>
<organism evidence="5 6">
    <name type="scientific">Datura stramonium</name>
    <name type="common">Jimsonweed</name>
    <name type="synonym">Common thornapple</name>
    <dbReference type="NCBI Taxonomy" id="4076"/>
    <lineage>
        <taxon>Eukaryota</taxon>
        <taxon>Viridiplantae</taxon>
        <taxon>Streptophyta</taxon>
        <taxon>Embryophyta</taxon>
        <taxon>Tracheophyta</taxon>
        <taxon>Spermatophyta</taxon>
        <taxon>Magnoliopsida</taxon>
        <taxon>eudicotyledons</taxon>
        <taxon>Gunneridae</taxon>
        <taxon>Pentapetalae</taxon>
        <taxon>asterids</taxon>
        <taxon>lamiids</taxon>
        <taxon>Solanales</taxon>
        <taxon>Solanaceae</taxon>
        <taxon>Solanoideae</taxon>
        <taxon>Datureae</taxon>
        <taxon>Datura</taxon>
    </lineage>
</organism>
<sequence>MELDLDSFLESHADDDNDDHLLHHRTVDEILLNHSSSSSSSPPSPPSSPSSLHGRNYLDSRNRSIDSSFQSLKLPLELHQTEPRAESISSKQLSEFPSPPAGQSVLPPFFSGVIRSTSKPGDALAAAFAASRSIPAPRAAAIKSRKANSRVLQRALESDKSAPIAPPARTDADISDKHLDTFGRSVFLHEIGSETIGLEGHRKDQQAAQVQLSDTDNGSREVSTVDAGQDNMNVAAADAVSVVDDFSTKSNLKEDLSYTGTQVESPSRTEKDSIFHDSSGLDEIEDRQVQSLFGGEDNVVSADSREEAATKEILSSPVYEALFDEDSTKEDGAKHEHENVIPHSKEGEVSSNGDETDSLNDVASNIEELVLQRESMRDNTKPQKNYHSALKPLELAEEAEKKQAFTAMHLEEGASAQPMRLDGVHRSSNVLGYFDVDDNNTITQTLLSQAFRREHGSLQVLAVHLKYIAVGMSKGSILVMPSRYSPHHVDNMDSKMLIFGLPGDRSHVPVTCLSFNQQGDMLFAGYGDGHYTVWDVQRASVLKVVTEHKAPVVHLLYLGQDSQVTRQFTVLSGDTKGVVNLDRFTVYPLFNRISLSKSQELLNESNSTTLCAVPLLSGESYGGAMVASQEGAGISLIEEGVVILGTHQSALVAKLSPTFKVYAKIPRPDGVREGSMPYAAWKSESMSTETSEKVSLLAIAWDQRVQVAKLVKSELKVCWRWTTDSSAVGLAWLDEQILVILTATGQLCLFSKDGNLIHRRSFAVDGSCGEDLMSYHAYFSNVFGNAEKAHHNCLGVRGATLYILRPSQLVVSRLLSWKERIEVLHKAGDWTSALNMAMSLYDGQAHAVIDLPRNLDDVQKTLMPYLVQLLLSYVDEVFSYIAVTSGNQHGQSGQSNELKYDADFVNPDIKEQYTLVGGVSVEFCLHIKRIDILFDEIFPKYVAVNHKDTFLELLEPYILKDMLGSLPPEIMQELVEHYSTKGWLQRVEQCVLHMDMLSLDFNQVVRLCREHRLHGALIYLFNKGLDDFTTPLEELFLILRDSKRESATALGYKMLVYLKYCFQGFAFPPGRGTLPPTRVPSLKRELVEFLLEEASSPNSSTAMCLDYSGPHPNLLSLLELDTEATLDVLQYAFVEGENESYSPAWNPANSKMETTEVDISTIEGVNLVQKVVDVLAVILHLSYFQTGGSFNNKDERCTDIWPTRKDIEYILDFISFYIASEKAKVSKNTLHHIFEYLTLGDETYPNVSGGIVETFNRKQKQLTALLGVLPEEDWDAHYLLNLCERAQLHQVCGLIHAITHQYLSALDSYMKAVDEPILAFVFVDDMLRQLRGKESDAFRSAVISRIPDLLKLNREGTFFLIFSHLGEENDYILSQLRSDPESLFLYLKTLIEVHSTGTLKFSSLIKDNASDFPSGRTKKHMSSEVYLETLSDLPKLLQNYPIHVTDEITELYIEVSIVLNWVIST</sequence>
<feature type="repeat" description="WD" evidence="2">
    <location>
        <begin position="510"/>
        <end position="544"/>
    </location>
</feature>
<feature type="domain" description="Vacuolar protein sorting-associated protein 8 central" evidence="4">
    <location>
        <begin position="950"/>
        <end position="1133"/>
    </location>
</feature>
<dbReference type="SUPFAM" id="SSF50978">
    <property type="entry name" value="WD40 repeat-like"/>
    <property type="match status" value="1"/>
</dbReference>
<evidence type="ECO:0000256" key="3">
    <source>
        <dbReference type="SAM" id="MobiDB-lite"/>
    </source>
</evidence>
<dbReference type="Pfam" id="PF23410">
    <property type="entry name" value="Beta-prop_VPS8"/>
    <property type="match status" value="1"/>
</dbReference>
<feature type="region of interest" description="Disordered" evidence="3">
    <location>
        <begin position="294"/>
        <end position="313"/>
    </location>
</feature>
<comment type="caution">
    <text evidence="5">The sequence shown here is derived from an EMBL/GenBank/DDBJ whole genome shotgun (WGS) entry which is preliminary data.</text>
</comment>
<dbReference type="InterPro" id="IPR001680">
    <property type="entry name" value="WD40_rpt"/>
</dbReference>
<dbReference type="InterPro" id="IPR015943">
    <property type="entry name" value="WD40/YVTN_repeat-like_dom_sf"/>
</dbReference>
<feature type="compositionally biased region" description="Polar residues" evidence="3">
    <location>
        <begin position="349"/>
        <end position="359"/>
    </location>
</feature>
<feature type="region of interest" description="Disordered" evidence="3">
    <location>
        <begin position="1"/>
        <end position="21"/>
    </location>
</feature>
<accession>A0ABS8VEC0</accession>
<feature type="compositionally biased region" description="Basic and acidic residues" evidence="3">
    <location>
        <begin position="329"/>
        <end position="348"/>
    </location>
</feature>
<gene>
    <name evidence="5" type="ORF">HAX54_032805</name>
</gene>
<dbReference type="EMBL" id="JACEIK010004189">
    <property type="protein sequence ID" value="MCD9644545.1"/>
    <property type="molecule type" value="Genomic_DNA"/>
</dbReference>
<dbReference type="PANTHER" id="PTHR12616">
    <property type="entry name" value="VACUOLAR PROTEIN SORTING VPS41"/>
    <property type="match status" value="1"/>
</dbReference>
<comment type="similarity">
    <text evidence="1">Belongs to the VPS8 family.</text>
</comment>
<dbReference type="InterPro" id="IPR025941">
    <property type="entry name" value="Vps8_central_dom"/>
</dbReference>
<feature type="compositionally biased region" description="Basic and acidic residues" evidence="3">
    <location>
        <begin position="9"/>
        <end position="21"/>
    </location>
</feature>
<dbReference type="InterPro" id="IPR036322">
    <property type="entry name" value="WD40_repeat_dom_sf"/>
</dbReference>
<keyword evidence="6" id="KW-1185">Reference proteome</keyword>
<keyword evidence="2" id="KW-0853">WD repeat</keyword>
<feature type="region of interest" description="Disordered" evidence="3">
    <location>
        <begin position="257"/>
        <end position="281"/>
    </location>
</feature>
<feature type="region of interest" description="Disordered" evidence="3">
    <location>
        <begin position="75"/>
        <end position="100"/>
    </location>
</feature>
<evidence type="ECO:0000259" key="4">
    <source>
        <dbReference type="Pfam" id="PF12816"/>
    </source>
</evidence>